<dbReference type="AlphaFoldDB" id="A0A2U2BWZ0"/>
<dbReference type="InterPro" id="IPR036282">
    <property type="entry name" value="Glutathione-S-Trfase_C_sf"/>
</dbReference>
<protein>
    <recommendedName>
        <fullName evidence="1">GST N-terminal domain-containing protein</fullName>
    </recommendedName>
</protein>
<dbReference type="Gene3D" id="3.40.30.10">
    <property type="entry name" value="Glutaredoxin"/>
    <property type="match status" value="1"/>
</dbReference>
<dbReference type="PANTHER" id="PTHR43968">
    <property type="match status" value="1"/>
</dbReference>
<dbReference type="OrthoDB" id="9794721at2"/>
<dbReference type="EMBL" id="QEXV01000001">
    <property type="protein sequence ID" value="PWE18522.1"/>
    <property type="molecule type" value="Genomic_DNA"/>
</dbReference>
<dbReference type="PANTHER" id="PTHR43968:SF6">
    <property type="entry name" value="GLUTATHIONE S-TRANSFERASE OMEGA"/>
    <property type="match status" value="1"/>
</dbReference>
<reference evidence="3" key="1">
    <citation type="submission" date="2018-05" db="EMBL/GenBank/DDBJ databases">
        <authorList>
            <person name="Liu B.-T."/>
        </authorList>
    </citation>
    <scope>NUCLEOTIDE SEQUENCE [LARGE SCALE GENOMIC DNA]</scope>
    <source>
        <strain evidence="3">WD6-1</strain>
    </source>
</reference>
<organism evidence="2 3">
    <name type="scientific">Marinicauda salina</name>
    <dbReference type="NCBI Taxonomy" id="2135793"/>
    <lineage>
        <taxon>Bacteria</taxon>
        <taxon>Pseudomonadati</taxon>
        <taxon>Pseudomonadota</taxon>
        <taxon>Alphaproteobacteria</taxon>
        <taxon>Maricaulales</taxon>
        <taxon>Maricaulaceae</taxon>
        <taxon>Marinicauda</taxon>
    </lineage>
</organism>
<comment type="caution">
    <text evidence="2">The sequence shown here is derived from an EMBL/GenBank/DDBJ whole genome shotgun (WGS) entry which is preliminary data.</text>
</comment>
<dbReference type="InterPro" id="IPR040079">
    <property type="entry name" value="Glutathione_S-Trfase"/>
</dbReference>
<evidence type="ECO:0000313" key="3">
    <source>
        <dbReference type="Proteomes" id="UP000245168"/>
    </source>
</evidence>
<dbReference type="SUPFAM" id="SSF47616">
    <property type="entry name" value="GST C-terminal domain-like"/>
    <property type="match status" value="1"/>
</dbReference>
<dbReference type="Proteomes" id="UP000245168">
    <property type="component" value="Unassembled WGS sequence"/>
</dbReference>
<proteinExistence type="predicted"/>
<dbReference type="Gene3D" id="1.20.1050.10">
    <property type="match status" value="1"/>
</dbReference>
<dbReference type="SUPFAM" id="SSF52833">
    <property type="entry name" value="Thioredoxin-like"/>
    <property type="match status" value="1"/>
</dbReference>
<evidence type="ECO:0000259" key="1">
    <source>
        <dbReference type="PROSITE" id="PS50404"/>
    </source>
</evidence>
<dbReference type="RefSeq" id="WP_109251797.1">
    <property type="nucleotide sequence ID" value="NZ_QEXV01000001.1"/>
</dbReference>
<dbReference type="InterPro" id="IPR004045">
    <property type="entry name" value="Glutathione_S-Trfase_N"/>
</dbReference>
<dbReference type="CDD" id="cd00570">
    <property type="entry name" value="GST_N_family"/>
    <property type="match status" value="1"/>
</dbReference>
<dbReference type="GO" id="GO:0005737">
    <property type="term" value="C:cytoplasm"/>
    <property type="evidence" value="ECO:0007669"/>
    <property type="project" value="TreeGrafter"/>
</dbReference>
<gene>
    <name evidence="2" type="ORF">DDZ18_02640</name>
</gene>
<feature type="domain" description="GST N-terminal" evidence="1">
    <location>
        <begin position="8"/>
        <end position="88"/>
    </location>
</feature>
<accession>A0A2U2BWZ0</accession>
<dbReference type="Pfam" id="PF13409">
    <property type="entry name" value="GST_N_2"/>
    <property type="match status" value="1"/>
</dbReference>
<name>A0A2U2BWZ0_9PROT</name>
<dbReference type="PROSITE" id="PS50404">
    <property type="entry name" value="GST_NTER"/>
    <property type="match status" value="1"/>
</dbReference>
<dbReference type="SFLD" id="SFLDS00019">
    <property type="entry name" value="Glutathione_Transferase_(cytos"/>
    <property type="match status" value="1"/>
</dbReference>
<dbReference type="InterPro" id="IPR036249">
    <property type="entry name" value="Thioredoxin-like_sf"/>
</dbReference>
<keyword evidence="3" id="KW-1185">Reference proteome</keyword>
<sequence length="245" mass="26091">MPGARPDTPPSIFTTPTCGWAIRNFAALIEKGQAFDLVSARGADGEKTASFLAATPLAQTPTLLADGVSVWDSLLINEFIDERYSGAPLMPDGPVLRAEARRWKHYCDRRVIPLINAAFTGDTSVEATLEGLEHAFARMERDRLASSGGPFFFGVEFSLVDLAFHTLFGLIDGMQQHFGLSADMPDWAASWAEAIAARPSVVRASGLPEALGRHGDDTPLSIEPEACGAADQPIAGVGHADSAPD</sequence>
<evidence type="ECO:0000313" key="2">
    <source>
        <dbReference type="EMBL" id="PWE18522.1"/>
    </source>
</evidence>
<dbReference type="InterPro" id="IPR050983">
    <property type="entry name" value="GST_Omega/HSP26"/>
</dbReference>